<dbReference type="PROSITE" id="PS51755">
    <property type="entry name" value="OMPR_PHOB"/>
    <property type="match status" value="1"/>
</dbReference>
<organism evidence="12 13">
    <name type="scientific">Variovorax paradoxus</name>
    <dbReference type="NCBI Taxonomy" id="34073"/>
    <lineage>
        <taxon>Bacteria</taxon>
        <taxon>Pseudomonadati</taxon>
        <taxon>Pseudomonadota</taxon>
        <taxon>Betaproteobacteria</taxon>
        <taxon>Burkholderiales</taxon>
        <taxon>Comamonadaceae</taxon>
        <taxon>Variovorax</taxon>
    </lineage>
</organism>
<dbReference type="Pfam" id="PF00486">
    <property type="entry name" value="Trans_reg_C"/>
    <property type="match status" value="1"/>
</dbReference>
<dbReference type="SUPFAM" id="SSF52172">
    <property type="entry name" value="CheY-like"/>
    <property type="match status" value="1"/>
</dbReference>
<reference evidence="12 13" key="1">
    <citation type="submission" date="2019-12" db="EMBL/GenBank/DDBJ databases">
        <title>Hybrid Genome Assemblies of two High G+C Isolates from Undergraduate Microbiology Courses.</title>
        <authorList>
            <person name="Ne Ville C.J."/>
            <person name="Enright D."/>
            <person name="Hernandez I."/>
            <person name="Dodsworth J."/>
            <person name="Orwin P.M."/>
        </authorList>
    </citation>
    <scope>NUCLEOTIDE SEQUENCE [LARGE SCALE GENOMIC DNA]</scope>
    <source>
        <strain evidence="12 13">CSUSB</strain>
    </source>
</reference>
<dbReference type="InterPro" id="IPR039420">
    <property type="entry name" value="WalR-like"/>
</dbReference>
<gene>
    <name evidence="12" type="ORF">GOQ09_12705</name>
</gene>
<accession>A0A6I6HGU5</accession>
<keyword evidence="4" id="KW-0902">Two-component regulatory system</keyword>
<dbReference type="GO" id="GO:0006355">
    <property type="term" value="P:regulation of DNA-templated transcription"/>
    <property type="evidence" value="ECO:0007669"/>
    <property type="project" value="InterPro"/>
</dbReference>
<dbReference type="OrthoDB" id="9802426at2"/>
<dbReference type="GO" id="GO:0032993">
    <property type="term" value="C:protein-DNA complex"/>
    <property type="evidence" value="ECO:0007669"/>
    <property type="project" value="TreeGrafter"/>
</dbReference>
<dbReference type="CDD" id="cd00383">
    <property type="entry name" value="trans_reg_C"/>
    <property type="match status" value="1"/>
</dbReference>
<evidence type="ECO:0000256" key="2">
    <source>
        <dbReference type="ARBA" id="ARBA00022490"/>
    </source>
</evidence>
<keyword evidence="3 8" id="KW-0597">Phosphoprotein</keyword>
<dbReference type="PANTHER" id="PTHR48111">
    <property type="entry name" value="REGULATOR OF RPOS"/>
    <property type="match status" value="1"/>
</dbReference>
<evidence type="ECO:0000256" key="5">
    <source>
        <dbReference type="ARBA" id="ARBA00023015"/>
    </source>
</evidence>
<feature type="domain" description="OmpR/PhoB-type" evidence="11">
    <location>
        <begin position="126"/>
        <end position="220"/>
    </location>
</feature>
<evidence type="ECO:0000256" key="9">
    <source>
        <dbReference type="PROSITE-ProRule" id="PRU01091"/>
    </source>
</evidence>
<dbReference type="PROSITE" id="PS50110">
    <property type="entry name" value="RESPONSE_REGULATORY"/>
    <property type="match status" value="1"/>
</dbReference>
<evidence type="ECO:0000256" key="1">
    <source>
        <dbReference type="ARBA" id="ARBA00004496"/>
    </source>
</evidence>
<feature type="DNA-binding region" description="OmpR/PhoB-type" evidence="9">
    <location>
        <begin position="126"/>
        <end position="220"/>
    </location>
</feature>
<keyword evidence="2" id="KW-0963">Cytoplasm</keyword>
<evidence type="ECO:0000313" key="12">
    <source>
        <dbReference type="EMBL" id="QGW82388.1"/>
    </source>
</evidence>
<dbReference type="Gene3D" id="6.10.250.690">
    <property type="match status" value="1"/>
</dbReference>
<dbReference type="GO" id="GO:0005829">
    <property type="term" value="C:cytosol"/>
    <property type="evidence" value="ECO:0007669"/>
    <property type="project" value="TreeGrafter"/>
</dbReference>
<evidence type="ECO:0000256" key="8">
    <source>
        <dbReference type="PROSITE-ProRule" id="PRU00169"/>
    </source>
</evidence>
<evidence type="ECO:0000259" key="11">
    <source>
        <dbReference type="PROSITE" id="PS51755"/>
    </source>
</evidence>
<dbReference type="PANTHER" id="PTHR48111:SF35">
    <property type="entry name" value="TRANSCRIPTIONAL REGULATORY PROTEIN QSEB"/>
    <property type="match status" value="1"/>
</dbReference>
<feature type="domain" description="Response regulatory" evidence="10">
    <location>
        <begin position="2"/>
        <end position="116"/>
    </location>
</feature>
<evidence type="ECO:0000256" key="6">
    <source>
        <dbReference type="ARBA" id="ARBA00023125"/>
    </source>
</evidence>
<dbReference type="Gene3D" id="1.10.10.10">
    <property type="entry name" value="Winged helix-like DNA-binding domain superfamily/Winged helix DNA-binding domain"/>
    <property type="match status" value="1"/>
</dbReference>
<keyword evidence="6 9" id="KW-0238">DNA-binding</keyword>
<dbReference type="SMART" id="SM00448">
    <property type="entry name" value="REC"/>
    <property type="match status" value="1"/>
</dbReference>
<protein>
    <submittedName>
        <fullName evidence="12">Response regulator</fullName>
    </submittedName>
</protein>
<feature type="modified residue" description="4-aspartylphosphate" evidence="8">
    <location>
        <position position="51"/>
    </location>
</feature>
<dbReference type="AlphaFoldDB" id="A0A6I6HGU5"/>
<keyword evidence="7" id="KW-0804">Transcription</keyword>
<name>A0A6I6HGU5_VARPD</name>
<evidence type="ECO:0000256" key="7">
    <source>
        <dbReference type="ARBA" id="ARBA00023163"/>
    </source>
</evidence>
<evidence type="ECO:0000256" key="3">
    <source>
        <dbReference type="ARBA" id="ARBA00022553"/>
    </source>
</evidence>
<comment type="subcellular location">
    <subcellularLocation>
        <location evidence="1">Cytoplasm</location>
    </subcellularLocation>
</comment>
<sequence>MRLLLVEDNELLGSAVHKGLVRTGYAVDWNRLGKDVLPSLASCTYDCVLLDLGLPDVTGDILLKSIRTRGIPISVIVITARCGIRDRVRLLDMGADDYMVKPLDLDEVASRVRAVLRRVNGKTPTAAEPEHGPLKLHPSHRMATLHGNVVPLTNKEFWLLEILVRRKKQVLSRAQLEEALYTYDVEVESNAVEVHVHFLRRKFSPKLILTVRGVGYQLGPESWNE</sequence>
<dbReference type="InterPro" id="IPR011006">
    <property type="entry name" value="CheY-like_superfamily"/>
</dbReference>
<evidence type="ECO:0000259" key="10">
    <source>
        <dbReference type="PROSITE" id="PS50110"/>
    </source>
</evidence>
<dbReference type="Pfam" id="PF00072">
    <property type="entry name" value="Response_reg"/>
    <property type="match status" value="1"/>
</dbReference>
<dbReference type="Gene3D" id="3.40.50.2300">
    <property type="match status" value="1"/>
</dbReference>
<dbReference type="SUPFAM" id="SSF46894">
    <property type="entry name" value="C-terminal effector domain of the bipartite response regulators"/>
    <property type="match status" value="1"/>
</dbReference>
<evidence type="ECO:0000313" key="13">
    <source>
        <dbReference type="Proteomes" id="UP000425817"/>
    </source>
</evidence>
<dbReference type="Proteomes" id="UP000425817">
    <property type="component" value="Chromosome"/>
</dbReference>
<proteinExistence type="predicted"/>
<dbReference type="InterPro" id="IPR001789">
    <property type="entry name" value="Sig_transdc_resp-reg_receiver"/>
</dbReference>
<dbReference type="GO" id="GO:0000156">
    <property type="term" value="F:phosphorelay response regulator activity"/>
    <property type="evidence" value="ECO:0007669"/>
    <property type="project" value="TreeGrafter"/>
</dbReference>
<dbReference type="RefSeq" id="WP_157613734.1">
    <property type="nucleotide sequence ID" value="NZ_CP046622.1"/>
</dbReference>
<dbReference type="InterPro" id="IPR001867">
    <property type="entry name" value="OmpR/PhoB-type_DNA-bd"/>
</dbReference>
<dbReference type="InterPro" id="IPR016032">
    <property type="entry name" value="Sig_transdc_resp-reg_C-effctor"/>
</dbReference>
<dbReference type="InterPro" id="IPR036388">
    <property type="entry name" value="WH-like_DNA-bd_sf"/>
</dbReference>
<keyword evidence="5" id="KW-0805">Transcription regulation</keyword>
<dbReference type="SMART" id="SM00862">
    <property type="entry name" value="Trans_reg_C"/>
    <property type="match status" value="1"/>
</dbReference>
<evidence type="ECO:0000256" key="4">
    <source>
        <dbReference type="ARBA" id="ARBA00023012"/>
    </source>
</evidence>
<dbReference type="EMBL" id="CP046622">
    <property type="protein sequence ID" value="QGW82388.1"/>
    <property type="molecule type" value="Genomic_DNA"/>
</dbReference>
<dbReference type="GO" id="GO:0000976">
    <property type="term" value="F:transcription cis-regulatory region binding"/>
    <property type="evidence" value="ECO:0007669"/>
    <property type="project" value="TreeGrafter"/>
</dbReference>